<organism evidence="1">
    <name type="scientific">Siphoviridae sp. ctKwY15</name>
    <dbReference type="NCBI Taxonomy" id="2827843"/>
    <lineage>
        <taxon>Viruses</taxon>
        <taxon>Duplodnaviria</taxon>
        <taxon>Heunggongvirae</taxon>
        <taxon>Uroviricota</taxon>
        <taxon>Caudoviricetes</taxon>
    </lineage>
</organism>
<protein>
    <submittedName>
        <fullName evidence="1">Uncharacterized protein</fullName>
    </submittedName>
</protein>
<sequence length="35" mass="4383">MRGVCPRWWMPSHLSITYHQLKDIDYDEFRKQPFT</sequence>
<evidence type="ECO:0000313" key="1">
    <source>
        <dbReference type="EMBL" id="DAF54419.1"/>
    </source>
</evidence>
<name>A0A8S5SUD7_9CAUD</name>
<dbReference type="EMBL" id="BK032679">
    <property type="protein sequence ID" value="DAF54419.1"/>
    <property type="molecule type" value="Genomic_DNA"/>
</dbReference>
<proteinExistence type="predicted"/>
<accession>A0A8S5SUD7</accession>
<reference evidence="1" key="1">
    <citation type="journal article" date="2021" name="Proc. Natl. Acad. Sci. U.S.A.">
        <title>A Catalog of Tens of Thousands of Viruses from Human Metagenomes Reveals Hidden Associations with Chronic Diseases.</title>
        <authorList>
            <person name="Tisza M.J."/>
            <person name="Buck C.B."/>
        </authorList>
    </citation>
    <scope>NUCLEOTIDE SEQUENCE</scope>
    <source>
        <strain evidence="1">CtKwY15</strain>
    </source>
</reference>